<organism evidence="1 2">
    <name type="scientific">Ehrlichia ruminantium (strain Welgevonden)</name>
    <dbReference type="NCBI Taxonomy" id="254945"/>
    <lineage>
        <taxon>Bacteria</taxon>
        <taxon>Pseudomonadati</taxon>
        <taxon>Pseudomonadota</taxon>
        <taxon>Alphaproteobacteria</taxon>
        <taxon>Rickettsiales</taxon>
        <taxon>Anaplasmataceae</taxon>
        <taxon>Ehrlichia</taxon>
    </lineage>
</organism>
<proteinExistence type="predicted"/>
<dbReference type="Proteomes" id="UP000001021">
    <property type="component" value="Chromosome"/>
</dbReference>
<dbReference type="AlphaFoldDB" id="A0A0H3M6N1"/>
<keyword evidence="2" id="KW-1185">Reference proteome</keyword>
<dbReference type="KEGG" id="erw:ERWE_CDS_07680"/>
<evidence type="ECO:0000313" key="1">
    <source>
        <dbReference type="EMBL" id="CAI27262.1"/>
    </source>
</evidence>
<dbReference type="EMBL" id="CR925678">
    <property type="protein sequence ID" value="CAI27262.1"/>
    <property type="molecule type" value="Genomic_DNA"/>
</dbReference>
<sequence length="60" mass="7163">MNNQYLKYNPVFTVLYLILNKFKNLKYNIGLVFSWVLKCFSITFDFSVSWKNGIYNIISV</sequence>
<gene>
    <name evidence="1" type="ordered locus">ERWE_CDS_07680</name>
</gene>
<name>A0A0H3M6N1_EHRRW</name>
<accession>A0A0H3M6N1</accession>
<dbReference type="HOGENOM" id="CLU_2934067_0_0_5"/>
<evidence type="ECO:0000313" key="2">
    <source>
        <dbReference type="Proteomes" id="UP000001021"/>
    </source>
</evidence>
<protein>
    <submittedName>
        <fullName evidence="1">Uncharacterized protein</fullName>
    </submittedName>
</protein>
<reference evidence="1 2" key="1">
    <citation type="journal article" date="2006" name="J. Bacteriol.">
        <title>Comparative genomic analysis of three strains of Ehrlichia ruminantium reveals an active process of genome size plasticity.</title>
        <authorList>
            <person name="Frutos R."/>
            <person name="Viari A."/>
            <person name="Ferraz C."/>
            <person name="Morgat A."/>
            <person name="Eychenie S."/>
            <person name="Kandassami Y."/>
            <person name="Chantal I."/>
            <person name="Bensaid A."/>
            <person name="Coissac E."/>
            <person name="Vachiery N."/>
            <person name="Demaille J."/>
            <person name="Martinez D."/>
        </authorList>
    </citation>
    <scope>NUCLEOTIDE SEQUENCE [LARGE SCALE GENOMIC DNA]</scope>
    <source>
        <strain evidence="1 2">Welgevonden</strain>
    </source>
</reference>